<accession>A0A9P4IJD9</accession>
<proteinExistence type="predicted"/>
<feature type="compositionally biased region" description="Low complexity" evidence="1">
    <location>
        <begin position="183"/>
        <end position="192"/>
    </location>
</feature>
<protein>
    <submittedName>
        <fullName evidence="2">Uncharacterized protein</fullName>
    </submittedName>
</protein>
<keyword evidence="3" id="KW-1185">Reference proteome</keyword>
<feature type="region of interest" description="Disordered" evidence="1">
    <location>
        <begin position="152"/>
        <end position="265"/>
    </location>
</feature>
<feature type="compositionally biased region" description="Gly residues" evidence="1">
    <location>
        <begin position="513"/>
        <end position="523"/>
    </location>
</feature>
<dbReference type="AlphaFoldDB" id="A0A9P4IJD9"/>
<reference evidence="2" key="1">
    <citation type="journal article" date="2020" name="Stud. Mycol.">
        <title>101 Dothideomycetes genomes: a test case for predicting lifestyles and emergence of pathogens.</title>
        <authorList>
            <person name="Haridas S."/>
            <person name="Albert R."/>
            <person name="Binder M."/>
            <person name="Bloem J."/>
            <person name="Labutti K."/>
            <person name="Salamov A."/>
            <person name="Andreopoulos B."/>
            <person name="Baker S."/>
            <person name="Barry K."/>
            <person name="Bills G."/>
            <person name="Bluhm B."/>
            <person name="Cannon C."/>
            <person name="Castanera R."/>
            <person name="Culley D."/>
            <person name="Daum C."/>
            <person name="Ezra D."/>
            <person name="Gonzalez J."/>
            <person name="Henrissat B."/>
            <person name="Kuo A."/>
            <person name="Liang C."/>
            <person name="Lipzen A."/>
            <person name="Lutzoni F."/>
            <person name="Magnuson J."/>
            <person name="Mondo S."/>
            <person name="Nolan M."/>
            <person name="Ohm R."/>
            <person name="Pangilinan J."/>
            <person name="Park H.-J."/>
            <person name="Ramirez L."/>
            <person name="Alfaro M."/>
            <person name="Sun H."/>
            <person name="Tritt A."/>
            <person name="Yoshinaga Y."/>
            <person name="Zwiers L.-H."/>
            <person name="Turgeon B."/>
            <person name="Goodwin S."/>
            <person name="Spatafora J."/>
            <person name="Crous P."/>
            <person name="Grigoriev I."/>
        </authorList>
    </citation>
    <scope>NUCLEOTIDE SEQUENCE</scope>
    <source>
        <strain evidence="2">CBS 133067</strain>
    </source>
</reference>
<organism evidence="2 3">
    <name type="scientific">Rhizodiscina lignyota</name>
    <dbReference type="NCBI Taxonomy" id="1504668"/>
    <lineage>
        <taxon>Eukaryota</taxon>
        <taxon>Fungi</taxon>
        <taxon>Dikarya</taxon>
        <taxon>Ascomycota</taxon>
        <taxon>Pezizomycotina</taxon>
        <taxon>Dothideomycetes</taxon>
        <taxon>Pleosporomycetidae</taxon>
        <taxon>Aulographales</taxon>
        <taxon>Rhizodiscinaceae</taxon>
        <taxon>Rhizodiscina</taxon>
    </lineage>
</organism>
<evidence type="ECO:0000313" key="3">
    <source>
        <dbReference type="Proteomes" id="UP000799772"/>
    </source>
</evidence>
<sequence length="533" mass="58188">MSLLSIYQQFLRTPNTSVLADNAAIYYIPTLTTINEPAAIIRHLQAQGRQLKKKSETALDAIEGASGLHLDTETTIEFISGGGAYLPGLDDNFIADKIVTLPLSHAVHFDEHQKISHIRISWDQGSLLKQIDVIGARGRNWPLRDGKDQARLIASNSSAPVEQAPIASRRTTTSEPDSRGRSRGSTSTSATGDPHASLSLFAPRQDDDGGSFSPTSGASVATRVSARPPTRDLTDLLAEDAPSPASTIQNPSPKKNGNHARAGAGKNYHPVRLFDENDERPVSPEKVVKPNSKKYQHFEFGQGEEAPPENPAVLAALEERNRKHASQWAFEDFVTPDKVKPKLRTQDMRTFGWSDDEEDGETSPIHREVVHQPRPDAKPHFEFADDGTPIAERKQTATKLHKGSLGLYKDHILGDDDAEDPNLVKKPLSTVTNIKNQDRHRDFDSQFEMTDASPVGKARVDTSAGGNKAKGNSKPNDNQKKVLNGMSANWGMYDNSPDSSSKESKEKENRGIKAGGNGMGGRKGATRHWGIGD</sequence>
<dbReference type="OrthoDB" id="1162399at2759"/>
<evidence type="ECO:0000256" key="1">
    <source>
        <dbReference type="SAM" id="MobiDB-lite"/>
    </source>
</evidence>
<dbReference type="EMBL" id="ML978125">
    <property type="protein sequence ID" value="KAF2099587.1"/>
    <property type="molecule type" value="Genomic_DNA"/>
</dbReference>
<dbReference type="Proteomes" id="UP000799772">
    <property type="component" value="Unassembled WGS sequence"/>
</dbReference>
<feature type="compositionally biased region" description="Basic and acidic residues" evidence="1">
    <location>
        <begin position="500"/>
        <end position="511"/>
    </location>
</feature>
<evidence type="ECO:0000313" key="2">
    <source>
        <dbReference type="EMBL" id="KAF2099587.1"/>
    </source>
</evidence>
<feature type="region of interest" description="Disordered" evidence="1">
    <location>
        <begin position="435"/>
        <end position="533"/>
    </location>
</feature>
<feature type="compositionally biased region" description="Polar residues" evidence="1">
    <location>
        <begin position="244"/>
        <end position="255"/>
    </location>
</feature>
<name>A0A9P4IJD9_9PEZI</name>
<feature type="non-terminal residue" evidence="2">
    <location>
        <position position="533"/>
    </location>
</feature>
<gene>
    <name evidence="2" type="ORF">NA57DRAFT_25417</name>
</gene>
<comment type="caution">
    <text evidence="2">The sequence shown here is derived from an EMBL/GenBank/DDBJ whole genome shotgun (WGS) entry which is preliminary data.</text>
</comment>